<evidence type="ECO:0000256" key="1">
    <source>
        <dbReference type="SAM" id="MobiDB-lite"/>
    </source>
</evidence>
<reference evidence="2 3" key="1">
    <citation type="submission" date="2024-01" db="EMBL/GenBank/DDBJ databases">
        <title>The genomes of 5 underutilized Papilionoideae crops provide insights into root nodulation and disease resistanc.</title>
        <authorList>
            <person name="Jiang F."/>
        </authorList>
    </citation>
    <scope>NUCLEOTIDE SEQUENCE [LARGE SCALE GENOMIC DNA]</scope>
    <source>
        <strain evidence="2">LVBAO_FW01</strain>
        <tissue evidence="2">Leaves</tissue>
    </source>
</reference>
<keyword evidence="3" id="KW-1185">Reference proteome</keyword>
<dbReference type="Proteomes" id="UP001367508">
    <property type="component" value="Unassembled WGS sequence"/>
</dbReference>
<evidence type="ECO:0000313" key="3">
    <source>
        <dbReference type="Proteomes" id="UP001367508"/>
    </source>
</evidence>
<feature type="compositionally biased region" description="Basic and acidic residues" evidence="1">
    <location>
        <begin position="14"/>
        <end position="51"/>
    </location>
</feature>
<sequence>MFNMETEPLSKASVDGKRRMTSNGHEECDPCKLDIATREPIHAKRQSEAYRTRSPPASPASSKMNLPPPYTCSPFEPQFYDYALTLPCTK</sequence>
<organism evidence="2 3">
    <name type="scientific">Canavalia gladiata</name>
    <name type="common">Sword bean</name>
    <name type="synonym">Dolichos gladiatus</name>
    <dbReference type="NCBI Taxonomy" id="3824"/>
    <lineage>
        <taxon>Eukaryota</taxon>
        <taxon>Viridiplantae</taxon>
        <taxon>Streptophyta</taxon>
        <taxon>Embryophyta</taxon>
        <taxon>Tracheophyta</taxon>
        <taxon>Spermatophyta</taxon>
        <taxon>Magnoliopsida</taxon>
        <taxon>eudicotyledons</taxon>
        <taxon>Gunneridae</taxon>
        <taxon>Pentapetalae</taxon>
        <taxon>rosids</taxon>
        <taxon>fabids</taxon>
        <taxon>Fabales</taxon>
        <taxon>Fabaceae</taxon>
        <taxon>Papilionoideae</taxon>
        <taxon>50 kb inversion clade</taxon>
        <taxon>NPAAA clade</taxon>
        <taxon>indigoferoid/millettioid clade</taxon>
        <taxon>Phaseoleae</taxon>
        <taxon>Canavalia</taxon>
    </lineage>
</organism>
<dbReference type="EMBL" id="JAYMYQ010000005">
    <property type="protein sequence ID" value="KAK7328698.1"/>
    <property type="molecule type" value="Genomic_DNA"/>
</dbReference>
<comment type="caution">
    <text evidence="2">The sequence shown here is derived from an EMBL/GenBank/DDBJ whole genome shotgun (WGS) entry which is preliminary data.</text>
</comment>
<dbReference type="AlphaFoldDB" id="A0AAN9QET9"/>
<gene>
    <name evidence="2" type="ORF">VNO77_22815</name>
</gene>
<name>A0AAN9QET9_CANGL</name>
<evidence type="ECO:0000313" key="2">
    <source>
        <dbReference type="EMBL" id="KAK7328698.1"/>
    </source>
</evidence>
<feature type="region of interest" description="Disordered" evidence="1">
    <location>
        <begin position="1"/>
        <end position="66"/>
    </location>
</feature>
<protein>
    <submittedName>
        <fullName evidence="2">Uncharacterized protein</fullName>
    </submittedName>
</protein>
<accession>A0AAN9QET9</accession>
<proteinExistence type="predicted"/>